<gene>
    <name evidence="4" type="ORF">MSPICULIGERA_LOCUS13756</name>
</gene>
<evidence type="ECO:0000313" key="5">
    <source>
        <dbReference type="Proteomes" id="UP001177023"/>
    </source>
</evidence>
<evidence type="ECO:0000313" key="4">
    <source>
        <dbReference type="EMBL" id="CAJ0575446.1"/>
    </source>
</evidence>
<dbReference type="Proteomes" id="UP001177023">
    <property type="component" value="Unassembled WGS sequence"/>
</dbReference>
<name>A0AA36G251_9BILA</name>
<dbReference type="Gene3D" id="3.90.70.10">
    <property type="entry name" value="Cysteine proteinases"/>
    <property type="match status" value="1"/>
</dbReference>
<dbReference type="GO" id="GO:0004843">
    <property type="term" value="F:cysteine-type deubiquitinase activity"/>
    <property type="evidence" value="ECO:0007669"/>
    <property type="project" value="UniProtKB-EC"/>
</dbReference>
<protein>
    <recommendedName>
        <fullName evidence="2">ubiquitinyl hydrolase 1</fullName>
        <ecNumber evidence="2">3.4.19.12</ecNumber>
    </recommendedName>
</protein>
<dbReference type="CDD" id="cd02257">
    <property type="entry name" value="Peptidase_C19"/>
    <property type="match status" value="1"/>
</dbReference>
<organism evidence="4 5">
    <name type="scientific">Mesorhabditis spiculigera</name>
    <dbReference type="NCBI Taxonomy" id="96644"/>
    <lineage>
        <taxon>Eukaryota</taxon>
        <taxon>Metazoa</taxon>
        <taxon>Ecdysozoa</taxon>
        <taxon>Nematoda</taxon>
        <taxon>Chromadorea</taxon>
        <taxon>Rhabditida</taxon>
        <taxon>Rhabditina</taxon>
        <taxon>Rhabditomorpha</taxon>
        <taxon>Rhabditoidea</taxon>
        <taxon>Rhabditidae</taxon>
        <taxon>Mesorhabditinae</taxon>
        <taxon>Mesorhabditis</taxon>
    </lineage>
</organism>
<dbReference type="SUPFAM" id="SSF54001">
    <property type="entry name" value="Cysteine proteinases"/>
    <property type="match status" value="1"/>
</dbReference>
<evidence type="ECO:0000256" key="2">
    <source>
        <dbReference type="ARBA" id="ARBA00012759"/>
    </source>
</evidence>
<dbReference type="PANTHER" id="PTHR21646:SF19">
    <property type="entry name" value="UBIQUITIN CARBOXYL-TERMINAL HYDROLASE 3"/>
    <property type="match status" value="1"/>
</dbReference>
<dbReference type="Pfam" id="PF00443">
    <property type="entry name" value="UCH"/>
    <property type="match status" value="1"/>
</dbReference>
<proteinExistence type="predicted"/>
<dbReference type="EC" id="3.4.19.12" evidence="2"/>
<accession>A0AA36G251</accession>
<dbReference type="PROSITE" id="PS00973">
    <property type="entry name" value="USP_2"/>
    <property type="match status" value="1"/>
</dbReference>
<dbReference type="InterPro" id="IPR028889">
    <property type="entry name" value="USP"/>
</dbReference>
<evidence type="ECO:0000256" key="1">
    <source>
        <dbReference type="ARBA" id="ARBA00000707"/>
    </source>
</evidence>
<dbReference type="InterPro" id="IPR050185">
    <property type="entry name" value="Ub_carboxyl-term_hydrolase"/>
</dbReference>
<comment type="catalytic activity">
    <reaction evidence="1">
        <text>Thiol-dependent hydrolysis of ester, thioester, amide, peptide and isopeptide bonds formed by the C-terminal Gly of ubiquitin (a 76-residue protein attached to proteins as an intracellular targeting signal).</text>
        <dbReference type="EC" id="3.4.19.12"/>
    </reaction>
</comment>
<dbReference type="InterPro" id="IPR001394">
    <property type="entry name" value="Peptidase_C19_UCH"/>
</dbReference>
<dbReference type="PANTHER" id="PTHR21646">
    <property type="entry name" value="UBIQUITIN CARBOXYL-TERMINAL HYDROLASE"/>
    <property type="match status" value="1"/>
</dbReference>
<feature type="domain" description="USP" evidence="3">
    <location>
        <begin position="1"/>
        <end position="158"/>
    </location>
</feature>
<dbReference type="InterPro" id="IPR038765">
    <property type="entry name" value="Papain-like_cys_pep_sf"/>
</dbReference>
<feature type="non-terminal residue" evidence="4">
    <location>
        <position position="161"/>
    </location>
</feature>
<keyword evidence="5" id="KW-1185">Reference proteome</keyword>
<dbReference type="GO" id="GO:0016579">
    <property type="term" value="P:protein deubiquitination"/>
    <property type="evidence" value="ECO:0007669"/>
    <property type="project" value="InterPro"/>
</dbReference>
<comment type="caution">
    <text evidence="4">The sequence shown here is derived from an EMBL/GenBank/DDBJ whole genome shotgun (WGS) entry which is preliminary data.</text>
</comment>
<dbReference type="EMBL" id="CATQJA010002639">
    <property type="protein sequence ID" value="CAJ0575446.1"/>
    <property type="molecule type" value="Genomic_DNA"/>
</dbReference>
<dbReference type="InterPro" id="IPR018200">
    <property type="entry name" value="USP_CS"/>
</dbReference>
<dbReference type="PROSITE" id="PS50235">
    <property type="entry name" value="USP_3"/>
    <property type="match status" value="1"/>
</dbReference>
<dbReference type="AlphaFoldDB" id="A0AA36G251"/>
<sequence>MIIPPQKSHCVPLFDCLEQFFAKEELDHCEQYMCARCGERRPSTKQLFLKSTPNVLCLHLKRFRWGSHRGKLDYMVDFPLEGLDMTPYMAPNTGRGESHVYDLCSIVVHQGSGISSGHYTAYGRSGGQWWHFNDDRVKLSTPPVVLKQKAYLLFYMRRQNT</sequence>
<reference evidence="4" key="1">
    <citation type="submission" date="2023-06" db="EMBL/GenBank/DDBJ databases">
        <authorList>
            <person name="Delattre M."/>
        </authorList>
    </citation>
    <scope>NUCLEOTIDE SEQUENCE</scope>
    <source>
        <strain evidence="4">AF72</strain>
    </source>
</reference>
<evidence type="ECO:0000259" key="3">
    <source>
        <dbReference type="PROSITE" id="PS50235"/>
    </source>
</evidence>